<comment type="caution">
    <text evidence="11">The sequence shown here is derived from an EMBL/GenBank/DDBJ whole genome shotgun (WGS) entry which is preliminary data.</text>
</comment>
<comment type="subcellular location">
    <subcellularLocation>
        <location evidence="1 8">Endoplasmic reticulum membrane</location>
        <topology evidence="1 8">Multi-pass membrane protein</topology>
    </subcellularLocation>
</comment>
<comment type="catalytic activity">
    <reaction evidence="8">
        <text>an acyl-CoA + H2O = an acyl-4'-phosphopantetheine + adenosine 3',5'-bisphosphate + 2 H(+)</text>
        <dbReference type="Rhea" id="RHEA:50044"/>
        <dbReference type="ChEBI" id="CHEBI:15377"/>
        <dbReference type="ChEBI" id="CHEBI:15378"/>
        <dbReference type="ChEBI" id="CHEBI:58342"/>
        <dbReference type="ChEBI" id="CHEBI:58343"/>
        <dbReference type="ChEBI" id="CHEBI:132023"/>
    </reaction>
</comment>
<evidence type="ECO:0000256" key="3">
    <source>
        <dbReference type="ARBA" id="ARBA00022801"/>
    </source>
</evidence>
<proteinExistence type="inferred from homology"/>
<dbReference type="InterPro" id="IPR019388">
    <property type="entry name" value="FIT"/>
</dbReference>
<evidence type="ECO:0000256" key="10">
    <source>
        <dbReference type="SAM" id="Phobius"/>
    </source>
</evidence>
<evidence type="ECO:0000256" key="2">
    <source>
        <dbReference type="ARBA" id="ARBA00022692"/>
    </source>
</evidence>
<feature type="transmembrane region" description="Helical" evidence="10">
    <location>
        <begin position="26"/>
        <end position="44"/>
    </location>
</feature>
<feature type="active site" evidence="8">
    <location>
        <position position="285"/>
    </location>
</feature>
<accession>A0A1E3BSS7</accession>
<comment type="catalytic activity">
    <reaction evidence="8">
        <text>hexadecanoyl-CoA + H2O = S-hexadecanoyl-4'-phosphopantetheine + adenosine 3',5'-bisphosphate + 2 H(+)</text>
        <dbReference type="Rhea" id="RHEA:50032"/>
        <dbReference type="ChEBI" id="CHEBI:15377"/>
        <dbReference type="ChEBI" id="CHEBI:15378"/>
        <dbReference type="ChEBI" id="CHEBI:57379"/>
        <dbReference type="ChEBI" id="CHEBI:58343"/>
        <dbReference type="ChEBI" id="CHEBI:132018"/>
    </reaction>
</comment>
<dbReference type="EC" id="3.6.1.-" evidence="8"/>
<protein>
    <recommendedName>
        <fullName evidence="8">Acyl-coenzyme A diphosphatase SCS3</fullName>
        <ecNumber evidence="8">3.6.1.-</ecNumber>
    </recommendedName>
    <alternativeName>
        <fullName evidence="8">FIT family protein SCS3</fullName>
    </alternativeName>
</protein>
<evidence type="ECO:0000313" key="11">
    <source>
        <dbReference type="EMBL" id="ODM23821.1"/>
    </source>
</evidence>
<evidence type="ECO:0000256" key="9">
    <source>
        <dbReference type="SAM" id="MobiDB-lite"/>
    </source>
</evidence>
<dbReference type="GO" id="GO:0005789">
    <property type="term" value="C:endoplasmic reticulum membrane"/>
    <property type="evidence" value="ECO:0007669"/>
    <property type="project" value="UniProtKB-SubCell"/>
</dbReference>
<keyword evidence="2 8" id="KW-0812">Transmembrane</keyword>
<comment type="catalytic activity">
    <reaction evidence="8">
        <text>(9Z)-octadecenoyl-CoA + H2O = S-(9Z-octadecenoyl)-4'-phosphopantetheine + adenosine 3',5'-bisphosphate + 2 H(+)</text>
        <dbReference type="Rhea" id="RHEA:65564"/>
        <dbReference type="ChEBI" id="CHEBI:15377"/>
        <dbReference type="ChEBI" id="CHEBI:15378"/>
        <dbReference type="ChEBI" id="CHEBI:57387"/>
        <dbReference type="ChEBI" id="CHEBI:58343"/>
        <dbReference type="ChEBI" id="CHEBI:156553"/>
    </reaction>
</comment>
<evidence type="ECO:0000256" key="6">
    <source>
        <dbReference type="ARBA" id="ARBA00023098"/>
    </source>
</evidence>
<feature type="active site" evidence="8">
    <location>
        <position position="209"/>
    </location>
</feature>
<dbReference type="GO" id="GO:0140042">
    <property type="term" value="P:lipid droplet formation"/>
    <property type="evidence" value="ECO:0007669"/>
    <property type="project" value="UniProtKB-UniRule"/>
</dbReference>
<feature type="region of interest" description="Disordered" evidence="9">
    <location>
        <begin position="1"/>
        <end position="20"/>
    </location>
</feature>
<feature type="transmembrane region" description="Helical" evidence="10">
    <location>
        <begin position="87"/>
        <end position="108"/>
    </location>
</feature>
<dbReference type="VEuPathDB" id="FungiDB:SI65_01410"/>
<evidence type="ECO:0000313" key="12">
    <source>
        <dbReference type="Proteomes" id="UP000094569"/>
    </source>
</evidence>
<dbReference type="PANTHER" id="PTHR23129">
    <property type="entry name" value="ACYL-COENZYME A DIPHOSPHATASE FITM2"/>
    <property type="match status" value="1"/>
</dbReference>
<sequence>MTTRDKSPPSSPTPKTRASSHQLPPIALLIYPITLLIGSLYSSISPTARAPNHAHPAPLAPSLATDINLSSPPESPVNYFARKDNIFNVYFVKIGWLWLTLAFASLLISQPTYRQTATSSRRIAQACLRYALATTAWYLMTQWFFGPPVIDRSFVVTGGGCERIVGGVAGAAQAATGAGEVAALESVVTAAACKAIGGKWAGGHDVSGHVFMLVVVTGVLGAEGVGVAGSFLGRALGLGSSATDEADGKEKDGNAEKGRVWALRFVLAVAGLGWWMLFMTAIWFHTWLEKWSGLMIALGTLYGIYFLPRKVPAWRDVVGMPGV</sequence>
<name>A0A1E3BSS7_ASPCR</name>
<gene>
    <name evidence="8" type="primary">SCS3</name>
    <name evidence="8" type="synonym">FIT2B</name>
    <name evidence="11" type="ORF">SI65_01410</name>
</gene>
<keyword evidence="4 8" id="KW-0256">Endoplasmic reticulum</keyword>
<dbReference type="EMBL" id="JXNT01000001">
    <property type="protein sequence ID" value="ODM23821.1"/>
    <property type="molecule type" value="Genomic_DNA"/>
</dbReference>
<feature type="transmembrane region" description="Helical" evidence="10">
    <location>
        <begin position="128"/>
        <end position="145"/>
    </location>
</feature>
<organism evidence="11 12">
    <name type="scientific">Aspergillus cristatus</name>
    <name type="common">Chinese Fuzhuan brick tea-fermentation fungus</name>
    <name type="synonym">Eurotium cristatum</name>
    <dbReference type="NCBI Taxonomy" id="573508"/>
    <lineage>
        <taxon>Eukaryota</taxon>
        <taxon>Fungi</taxon>
        <taxon>Dikarya</taxon>
        <taxon>Ascomycota</taxon>
        <taxon>Pezizomycotina</taxon>
        <taxon>Eurotiomycetes</taxon>
        <taxon>Eurotiomycetidae</taxon>
        <taxon>Eurotiales</taxon>
        <taxon>Aspergillaceae</taxon>
        <taxon>Aspergillus</taxon>
        <taxon>Aspergillus subgen. Aspergillus</taxon>
    </lineage>
</organism>
<evidence type="ECO:0000256" key="8">
    <source>
        <dbReference type="HAMAP-Rule" id="MF_03231"/>
    </source>
</evidence>
<keyword evidence="12" id="KW-1185">Reference proteome</keyword>
<keyword evidence="7 8" id="KW-0472">Membrane</keyword>
<dbReference type="GO" id="GO:0008654">
    <property type="term" value="P:phospholipid biosynthetic process"/>
    <property type="evidence" value="ECO:0007669"/>
    <property type="project" value="UniProtKB-KW"/>
</dbReference>
<dbReference type="PANTHER" id="PTHR23129:SF0">
    <property type="entry name" value="ACYL-COENZYME A DIPHOSPHATASE FITM2"/>
    <property type="match status" value="1"/>
</dbReference>
<feature type="transmembrane region" description="Helical" evidence="10">
    <location>
        <begin position="210"/>
        <end position="232"/>
    </location>
</feature>
<dbReference type="HAMAP" id="MF_03231">
    <property type="entry name" value="SCS3"/>
    <property type="match status" value="1"/>
</dbReference>
<dbReference type="GO" id="GO:0010945">
    <property type="term" value="F:coenzyme A diphosphatase activity"/>
    <property type="evidence" value="ECO:0007669"/>
    <property type="project" value="InterPro"/>
</dbReference>
<keyword evidence="8" id="KW-0444">Lipid biosynthesis</keyword>
<dbReference type="Proteomes" id="UP000094569">
    <property type="component" value="Unassembled WGS sequence"/>
</dbReference>
<evidence type="ECO:0000256" key="4">
    <source>
        <dbReference type="ARBA" id="ARBA00022824"/>
    </source>
</evidence>
<dbReference type="OrthoDB" id="5579088at2759"/>
<feature type="transmembrane region" description="Helical" evidence="10">
    <location>
        <begin position="261"/>
        <end position="285"/>
    </location>
</feature>
<feature type="transmembrane region" description="Helical" evidence="10">
    <location>
        <begin position="291"/>
        <end position="307"/>
    </location>
</feature>
<evidence type="ECO:0000256" key="5">
    <source>
        <dbReference type="ARBA" id="ARBA00022989"/>
    </source>
</evidence>
<dbReference type="InterPro" id="IPR046400">
    <property type="entry name" value="SCS3"/>
</dbReference>
<dbReference type="Pfam" id="PF10261">
    <property type="entry name" value="FIT"/>
    <property type="match status" value="1"/>
</dbReference>
<reference evidence="11 12" key="1">
    <citation type="journal article" date="2016" name="BMC Genomics">
        <title>Comparative genomic and transcriptomic analyses of the Fuzhuan brick tea-fermentation fungus Aspergillus cristatus.</title>
        <authorList>
            <person name="Ge Y."/>
            <person name="Wang Y."/>
            <person name="Liu Y."/>
            <person name="Tan Y."/>
            <person name="Ren X."/>
            <person name="Zhang X."/>
            <person name="Hyde K.D."/>
            <person name="Liu Y."/>
            <person name="Liu Z."/>
        </authorList>
    </citation>
    <scope>NUCLEOTIDE SEQUENCE [LARGE SCALE GENOMIC DNA]</scope>
    <source>
        <strain evidence="11 12">GZAAS20.1005</strain>
    </source>
</reference>
<dbReference type="AlphaFoldDB" id="A0A1E3BSS7"/>
<keyword evidence="3 8" id="KW-0378">Hydrolase</keyword>
<comment type="function">
    <text evidence="8">Fatty acyl-coenzyme A (CoA) diphosphatase that hydrolyzes fatty acyl-CoA to yield acyl-4'-phosphopantetheine and adenosine 3',5'-bisphosphate. Preferentially hydrolyzes unsaturated long-chain acyl-CoA substrates in the endoplasmic reticulum (ER) lumen. This catalytic activity is required for maintaining ER structure and for lipid droplets (LDs) biogenesis, which are lipid storage organelles involved in maintaining lipid and energy homeostasis. May directly bind to diacylglycerol (DAGs) and triacylglycerol, which is also important for LD biogenesis. May support directional budding of nacent LDs from the ER into the cytosol by reducing DAG levels at sites of LD formation. May play a role in the regulation of cell morphology and cytoskeletal organization. Involved in phospholipid biosynthesis.</text>
</comment>
<keyword evidence="8" id="KW-0594">Phospholipid biosynthesis</keyword>
<keyword evidence="5 8" id="KW-1133">Transmembrane helix</keyword>
<dbReference type="STRING" id="573508.A0A1E3BSS7"/>
<comment type="catalytic activity">
    <reaction evidence="8">
        <text>(5Z,8Z,11Z,14Z)-eicosatetraenoyl-CoA + H2O = S-(5Z,8Z,11Z,14Z-eicosatetraenoyl)-4'-phosphopantetheine + adenosine 3',5'-bisphosphate + 2 H(+)</text>
        <dbReference type="Rhea" id="RHEA:65568"/>
        <dbReference type="ChEBI" id="CHEBI:15377"/>
        <dbReference type="ChEBI" id="CHEBI:15378"/>
        <dbReference type="ChEBI" id="CHEBI:57368"/>
        <dbReference type="ChEBI" id="CHEBI:58343"/>
        <dbReference type="ChEBI" id="CHEBI:156554"/>
    </reaction>
</comment>
<evidence type="ECO:0000256" key="1">
    <source>
        <dbReference type="ARBA" id="ARBA00004477"/>
    </source>
</evidence>
<evidence type="ECO:0000256" key="7">
    <source>
        <dbReference type="ARBA" id="ARBA00023136"/>
    </source>
</evidence>
<comment type="similarity">
    <text evidence="8">Belongs to the FIT family. Fungal FIT2B/SCS3 subfamily.</text>
</comment>
<keyword evidence="8" id="KW-1208">Phospholipid metabolism</keyword>
<keyword evidence="6" id="KW-0443">Lipid metabolism</keyword>